<proteinExistence type="inferred from homology"/>
<gene>
    <name evidence="9" type="ORF">SPPG_00536</name>
</gene>
<evidence type="ECO:0000313" key="9">
    <source>
        <dbReference type="EMBL" id="KND04833.1"/>
    </source>
</evidence>
<dbReference type="GO" id="GO:0017056">
    <property type="term" value="F:structural constituent of nuclear pore"/>
    <property type="evidence" value="ECO:0007669"/>
    <property type="project" value="UniProtKB-UniRule"/>
</dbReference>
<organism evidence="9 10">
    <name type="scientific">Spizellomyces punctatus (strain DAOM BR117)</name>
    <dbReference type="NCBI Taxonomy" id="645134"/>
    <lineage>
        <taxon>Eukaryota</taxon>
        <taxon>Fungi</taxon>
        <taxon>Fungi incertae sedis</taxon>
        <taxon>Chytridiomycota</taxon>
        <taxon>Chytridiomycota incertae sedis</taxon>
        <taxon>Chytridiomycetes</taxon>
        <taxon>Spizellomycetales</taxon>
        <taxon>Spizellomycetaceae</taxon>
        <taxon>Spizellomyces</taxon>
    </lineage>
</organism>
<evidence type="ECO:0000256" key="4">
    <source>
        <dbReference type="ARBA" id="ARBA00023010"/>
    </source>
</evidence>
<dbReference type="VEuPathDB" id="FungiDB:SPPG_00536"/>
<evidence type="ECO:0000313" key="10">
    <source>
        <dbReference type="Proteomes" id="UP000053201"/>
    </source>
</evidence>
<dbReference type="EMBL" id="KQ257450">
    <property type="protein sequence ID" value="KND04833.1"/>
    <property type="molecule type" value="Genomic_DNA"/>
</dbReference>
<dbReference type="Proteomes" id="UP000053201">
    <property type="component" value="Unassembled WGS sequence"/>
</dbReference>
<name>A0A0L0HUN0_SPIPD</name>
<dbReference type="GO" id="GO:0006406">
    <property type="term" value="P:mRNA export from nucleus"/>
    <property type="evidence" value="ECO:0007669"/>
    <property type="project" value="TreeGrafter"/>
</dbReference>
<comment type="similarity">
    <text evidence="7">Belongs to the nucleoporin Nup84/Nup107 family.</text>
</comment>
<keyword evidence="2" id="KW-0509">mRNA transport</keyword>
<dbReference type="GO" id="GO:0000973">
    <property type="term" value="P:post-transcriptional tethering of RNA polymerase II gene DNA at nuclear periphery"/>
    <property type="evidence" value="ECO:0007669"/>
    <property type="project" value="TreeGrafter"/>
</dbReference>
<dbReference type="Gene3D" id="1.20.190.50">
    <property type="match status" value="1"/>
</dbReference>
<reference evidence="9 10" key="1">
    <citation type="submission" date="2009-08" db="EMBL/GenBank/DDBJ databases">
        <title>The Genome Sequence of Spizellomyces punctatus strain DAOM BR117.</title>
        <authorList>
            <consortium name="The Broad Institute Genome Sequencing Platform"/>
            <person name="Russ C."/>
            <person name="Cuomo C."/>
            <person name="Shea T."/>
            <person name="Young S.K."/>
            <person name="Zeng Q."/>
            <person name="Koehrsen M."/>
            <person name="Haas B."/>
            <person name="Borodovsky M."/>
            <person name="Guigo R."/>
            <person name="Alvarado L."/>
            <person name="Berlin A."/>
            <person name="Bochicchio J."/>
            <person name="Borenstein D."/>
            <person name="Chapman S."/>
            <person name="Chen Z."/>
            <person name="Engels R."/>
            <person name="Freedman E."/>
            <person name="Gellesch M."/>
            <person name="Goldberg J."/>
            <person name="Griggs A."/>
            <person name="Gujja S."/>
            <person name="Heiman D."/>
            <person name="Hepburn T."/>
            <person name="Howarth C."/>
            <person name="Jen D."/>
            <person name="Larson L."/>
            <person name="Lewis B."/>
            <person name="Mehta T."/>
            <person name="Park D."/>
            <person name="Pearson M."/>
            <person name="Roberts A."/>
            <person name="Saif S."/>
            <person name="Shenoy N."/>
            <person name="Sisk P."/>
            <person name="Stolte C."/>
            <person name="Sykes S."/>
            <person name="Thomson T."/>
            <person name="Walk T."/>
            <person name="White J."/>
            <person name="Yandava C."/>
            <person name="Burger G."/>
            <person name="Gray M.W."/>
            <person name="Holland P.W.H."/>
            <person name="King N."/>
            <person name="Lang F.B.F."/>
            <person name="Roger A.J."/>
            <person name="Ruiz-Trillo I."/>
            <person name="Lander E."/>
            <person name="Nusbaum C."/>
        </authorList>
    </citation>
    <scope>NUCLEOTIDE SEQUENCE [LARGE SCALE GENOMIC DNA]</scope>
    <source>
        <strain evidence="9 10">DAOM BR117</strain>
    </source>
</reference>
<dbReference type="PANTHER" id="PTHR13003:SF2">
    <property type="entry name" value="NUCLEAR PORE COMPLEX PROTEIN NUP107"/>
    <property type="match status" value="1"/>
</dbReference>
<dbReference type="Pfam" id="PF04121">
    <property type="entry name" value="Nup84_Nup100"/>
    <property type="match status" value="1"/>
</dbReference>
<feature type="compositionally biased region" description="Basic and acidic residues" evidence="8">
    <location>
        <begin position="775"/>
        <end position="786"/>
    </location>
</feature>
<dbReference type="InParanoid" id="A0A0L0HUN0"/>
<protein>
    <recommendedName>
        <fullName evidence="7">Nuclear pore complex protein</fullName>
    </recommendedName>
</protein>
<feature type="region of interest" description="Disordered" evidence="8">
    <location>
        <begin position="775"/>
        <end position="794"/>
    </location>
</feature>
<dbReference type="eggNOG" id="KOG1964">
    <property type="taxonomic scope" value="Eukaryota"/>
</dbReference>
<keyword evidence="5 7" id="KW-0906">Nuclear pore complex</keyword>
<comment type="subunit">
    <text evidence="7">Part of the nuclear pore complex (NPC).</text>
</comment>
<evidence type="ECO:0000256" key="7">
    <source>
        <dbReference type="RuleBase" id="RU365072"/>
    </source>
</evidence>
<accession>A0A0L0HUN0</accession>
<feature type="compositionally biased region" description="Low complexity" evidence="8">
    <location>
        <begin position="28"/>
        <end position="37"/>
    </location>
</feature>
<keyword evidence="4 7" id="KW-0811">Translocation</keyword>
<comment type="subcellular location">
    <subcellularLocation>
        <location evidence="7">Nucleus</location>
        <location evidence="7">Nuclear pore complex</location>
    </subcellularLocation>
    <subcellularLocation>
        <location evidence="7">Nucleus membrane</location>
    </subcellularLocation>
</comment>
<keyword evidence="7" id="KW-0472">Membrane</keyword>
<dbReference type="OMA" id="MAHIVLF"/>
<evidence type="ECO:0000256" key="5">
    <source>
        <dbReference type="ARBA" id="ARBA00023132"/>
    </source>
</evidence>
<dbReference type="InterPro" id="IPR007252">
    <property type="entry name" value="Nup84/Nup107"/>
</dbReference>
<evidence type="ECO:0000256" key="3">
    <source>
        <dbReference type="ARBA" id="ARBA00022927"/>
    </source>
</evidence>
<keyword evidence="6 7" id="KW-0539">Nucleus</keyword>
<feature type="compositionally biased region" description="Polar residues" evidence="8">
    <location>
        <begin position="17"/>
        <end position="27"/>
    </location>
</feature>
<evidence type="ECO:0000256" key="1">
    <source>
        <dbReference type="ARBA" id="ARBA00022448"/>
    </source>
</evidence>
<dbReference type="FunCoup" id="A0A0L0HUN0">
    <property type="interactions" value="605"/>
</dbReference>
<feature type="compositionally biased region" description="Basic residues" evidence="8">
    <location>
        <begin position="53"/>
        <end position="62"/>
    </location>
</feature>
<evidence type="ECO:0000256" key="2">
    <source>
        <dbReference type="ARBA" id="ARBA00022816"/>
    </source>
</evidence>
<keyword evidence="3" id="KW-0653">Protein transport</keyword>
<dbReference type="PANTHER" id="PTHR13003">
    <property type="entry name" value="NUP107-RELATED"/>
    <property type="match status" value="1"/>
</dbReference>
<dbReference type="GO" id="GO:0031080">
    <property type="term" value="C:nuclear pore outer ring"/>
    <property type="evidence" value="ECO:0007669"/>
    <property type="project" value="TreeGrafter"/>
</dbReference>
<dbReference type="OrthoDB" id="3098at2759"/>
<dbReference type="AlphaFoldDB" id="A0A0L0HUN0"/>
<dbReference type="STRING" id="645134.A0A0L0HUN0"/>
<dbReference type="GO" id="GO:0006606">
    <property type="term" value="P:protein import into nucleus"/>
    <property type="evidence" value="ECO:0007669"/>
    <property type="project" value="TreeGrafter"/>
</dbReference>
<keyword evidence="10" id="KW-1185">Reference proteome</keyword>
<evidence type="ECO:0000256" key="6">
    <source>
        <dbReference type="ARBA" id="ARBA00023242"/>
    </source>
</evidence>
<sequence length="901" mass="103546">MERAFATPGRPFLHSQARGSSTSQPWASSIGSSAQSSHPNDHLGNSSLPVSSNRRKVRRHSRPQVESVRDPNSLYTSLLQRADNVIKTAQGEEYIIGEDYVNFATMLKDSNVKDLLFENGLVDQYQAYCLNKVKELHEVETSDPIFNVTKEAMELRWWKMEANTWQLIKLLLEQRFQADDLMEDLPTADENASDSALVENFNDRAFGEVTAVLSWLEETTPGEFHPVEVRRGYWMHTVKHINDTRRAGRRPPNDDTVTEADPDAPIRQHKRLKAEDADYESTLHRTAFEYIRRGQIEDAMDLYQQCDQPWRAASLQGGFLWNDPEREGAEKKLGNQNRDLWKAVCFQIASNESFDPYERATYAILAGDVQNAAQVCKHWEDHLWMHYRALQDGMVDERLRSVPLPNEPTDKVQIDGPMEPLEPSAIFEHLEKSDNQHLRRAAQEPFHVVQKSIILNTLNKFLSHFRSQLSNPKGADTISAALSPHFLRFVTHFIILLRDLSEPVPSEDADFIIEKYVEMLTEAHKNDLIAQYASYLPSGTQVDRYALFLQNVLEDPEPLKYLELAASNGLDCQRVAQAAFHRALLQGVLKEPVVTSSPADLAIAELNDGPTKAEERQIMALGWLLWEPAMKEHALFCSNLLIRRFLALGRINSAIRVREFLQRWFGTPKYSDQLVRIEWLYGTLPGGSPYDHPTEVEEAAREHLHYSSFFDAIQLHAQWLSLWYSKPPSQMHDIEGYSSVPYRKWMHDMKAITATVQESFRNFLDLGWLVPEHEEASASEGARTEELEVTETEGEDWEKLELEQTVRESNNELQSAGLKTGDRQRLRELASLGDIYIPLIVNYYYQVLSETRKLIPANLQETMKLVWQVEDQTSDLHEHFKRACKLEAFLEKVRQSGIRYE</sequence>
<comment type="function">
    <text evidence="7">Functions as a component of the nuclear pore complex (NPC).</text>
</comment>
<keyword evidence="1 7" id="KW-0813">Transport</keyword>
<dbReference type="Gene3D" id="1.10.3450.20">
    <property type="match status" value="1"/>
</dbReference>
<dbReference type="GO" id="GO:0031965">
    <property type="term" value="C:nuclear membrane"/>
    <property type="evidence" value="ECO:0007669"/>
    <property type="project" value="UniProtKB-SubCell"/>
</dbReference>
<evidence type="ECO:0000256" key="8">
    <source>
        <dbReference type="SAM" id="MobiDB-lite"/>
    </source>
</evidence>
<feature type="compositionally biased region" description="Polar residues" evidence="8">
    <location>
        <begin position="43"/>
        <end position="52"/>
    </location>
</feature>
<dbReference type="RefSeq" id="XP_016612872.1">
    <property type="nucleotide sequence ID" value="XM_016748860.1"/>
</dbReference>
<dbReference type="GeneID" id="27684256"/>
<feature type="region of interest" description="Disordered" evidence="8">
    <location>
        <begin position="1"/>
        <end position="70"/>
    </location>
</feature>